<dbReference type="PANTHER" id="PTHR21576">
    <property type="entry name" value="UNCHARACTERIZED NODULIN-LIKE PROTEIN"/>
    <property type="match status" value="1"/>
</dbReference>
<keyword evidence="2 6" id="KW-0812">Transmembrane</keyword>
<name>A0AAV0AP37_PHAPC</name>
<feature type="transmembrane region" description="Helical" evidence="6">
    <location>
        <begin position="138"/>
        <end position="160"/>
    </location>
</feature>
<evidence type="ECO:0000256" key="1">
    <source>
        <dbReference type="ARBA" id="ARBA00004141"/>
    </source>
</evidence>
<proteinExistence type="predicted"/>
<feature type="transmembrane region" description="Helical" evidence="6">
    <location>
        <begin position="323"/>
        <end position="344"/>
    </location>
</feature>
<dbReference type="InterPro" id="IPR011701">
    <property type="entry name" value="MFS"/>
</dbReference>
<dbReference type="EMBL" id="CALTRL010000648">
    <property type="protein sequence ID" value="CAH7669076.1"/>
    <property type="molecule type" value="Genomic_DNA"/>
</dbReference>
<dbReference type="PANTHER" id="PTHR21576:SF160">
    <property type="entry name" value="NODULIN-LIKE DOMAIN-CONTAINING PROTEIN"/>
    <property type="match status" value="1"/>
</dbReference>
<evidence type="ECO:0000313" key="7">
    <source>
        <dbReference type="EMBL" id="CAH7669076.1"/>
    </source>
</evidence>
<evidence type="ECO:0000256" key="5">
    <source>
        <dbReference type="SAM" id="MobiDB-lite"/>
    </source>
</evidence>
<protein>
    <submittedName>
        <fullName evidence="7">Major facilitator superfamily domain-containing protein</fullName>
    </submittedName>
</protein>
<dbReference type="InterPro" id="IPR036259">
    <property type="entry name" value="MFS_trans_sf"/>
</dbReference>
<feature type="transmembrane region" description="Helical" evidence="6">
    <location>
        <begin position="418"/>
        <end position="440"/>
    </location>
</feature>
<reference evidence="7" key="1">
    <citation type="submission" date="2022-06" db="EMBL/GenBank/DDBJ databases">
        <authorList>
            <consortium name="SYNGENTA / RWTH Aachen University"/>
        </authorList>
    </citation>
    <scope>NUCLEOTIDE SEQUENCE</scope>
</reference>
<keyword evidence="4 6" id="KW-0472">Membrane</keyword>
<evidence type="ECO:0000256" key="4">
    <source>
        <dbReference type="ARBA" id="ARBA00023136"/>
    </source>
</evidence>
<sequence length="519" mass="56174">MFQMTSLRKTITLICAILASLSAGTNYAYSAYSPQLGQRLSLSSTSLNLIGLAGNLGMYVSSPLVGRIIDRIGPRKPLLCAAIIVFSGYGLLRQLYESSSSDLALPLASLGTLLTGTGSSAALSSSASSVARSFDSSIRATVIGTTLAGFGLSAFFWTGLGRIMASGEASSLLTLLTLGPPLFMLIGSIGCRPDISHESNNNDKNNNPSHHNDCQPENYNHQVNNNHKSSNNSTRNDDVDERRGLIGVTSSKREISGWALARECDFWLIWIVMGCCCGTTLMVINNMSVFFSKISIEERGGGKTLYESEPNNGSQREMRGHQAAAVSMISLFNCLGRIFAGVVSDFLESRIKLRRVWWLTLISSLFLISQLLGLTYIDSLRGVPFLSGLVGFAYGNIYGTAPALVLEWFGLRHFTTNFGFLNLAPLLTGQIFNISFGKIYDHHRGKSEDGKYLVCKIGTECYRTAFGVTAVASSLALGLSIYLGITVSKSTNIDTRRKFSGGDEEENRRLIVNTSAVIA</sequence>
<feature type="compositionally biased region" description="Polar residues" evidence="5">
    <location>
        <begin position="215"/>
        <end position="234"/>
    </location>
</feature>
<feature type="transmembrane region" description="Helical" evidence="6">
    <location>
        <begin position="356"/>
        <end position="377"/>
    </location>
</feature>
<dbReference type="Pfam" id="PF07690">
    <property type="entry name" value="MFS_1"/>
    <property type="match status" value="1"/>
</dbReference>
<comment type="caution">
    <text evidence="7">The sequence shown here is derived from an EMBL/GenBank/DDBJ whole genome shotgun (WGS) entry which is preliminary data.</text>
</comment>
<dbReference type="Proteomes" id="UP001153365">
    <property type="component" value="Unassembled WGS sequence"/>
</dbReference>
<comment type="subcellular location">
    <subcellularLocation>
        <location evidence="1">Membrane</location>
        <topology evidence="1">Multi-pass membrane protein</topology>
    </subcellularLocation>
</comment>
<dbReference type="GO" id="GO:0022857">
    <property type="term" value="F:transmembrane transporter activity"/>
    <property type="evidence" value="ECO:0007669"/>
    <property type="project" value="InterPro"/>
</dbReference>
<feature type="region of interest" description="Disordered" evidence="5">
    <location>
        <begin position="197"/>
        <end position="241"/>
    </location>
</feature>
<dbReference type="AlphaFoldDB" id="A0AAV0AP37"/>
<feature type="transmembrane region" description="Helical" evidence="6">
    <location>
        <begin position="266"/>
        <end position="284"/>
    </location>
</feature>
<evidence type="ECO:0000256" key="2">
    <source>
        <dbReference type="ARBA" id="ARBA00022692"/>
    </source>
</evidence>
<dbReference type="GO" id="GO:0000329">
    <property type="term" value="C:fungal-type vacuole membrane"/>
    <property type="evidence" value="ECO:0007669"/>
    <property type="project" value="TreeGrafter"/>
</dbReference>
<evidence type="ECO:0000256" key="6">
    <source>
        <dbReference type="SAM" id="Phobius"/>
    </source>
</evidence>
<organism evidence="7 8">
    <name type="scientific">Phakopsora pachyrhizi</name>
    <name type="common">Asian soybean rust disease fungus</name>
    <dbReference type="NCBI Taxonomy" id="170000"/>
    <lineage>
        <taxon>Eukaryota</taxon>
        <taxon>Fungi</taxon>
        <taxon>Dikarya</taxon>
        <taxon>Basidiomycota</taxon>
        <taxon>Pucciniomycotina</taxon>
        <taxon>Pucciniomycetes</taxon>
        <taxon>Pucciniales</taxon>
        <taxon>Phakopsoraceae</taxon>
        <taxon>Phakopsora</taxon>
    </lineage>
</organism>
<gene>
    <name evidence="7" type="ORF">PPACK8108_LOCUS3647</name>
</gene>
<keyword evidence="8" id="KW-1185">Reference proteome</keyword>
<dbReference type="SUPFAM" id="SSF103473">
    <property type="entry name" value="MFS general substrate transporter"/>
    <property type="match status" value="1"/>
</dbReference>
<accession>A0AAV0AP37</accession>
<feature type="transmembrane region" description="Helical" evidence="6">
    <location>
        <begin position="461"/>
        <end position="485"/>
    </location>
</feature>
<feature type="transmembrane region" description="Helical" evidence="6">
    <location>
        <begin position="78"/>
        <end position="96"/>
    </location>
</feature>
<evidence type="ECO:0000256" key="3">
    <source>
        <dbReference type="ARBA" id="ARBA00022989"/>
    </source>
</evidence>
<dbReference type="Gene3D" id="1.20.1250.20">
    <property type="entry name" value="MFS general substrate transporter like domains"/>
    <property type="match status" value="1"/>
</dbReference>
<feature type="transmembrane region" description="Helical" evidence="6">
    <location>
        <begin position="46"/>
        <end position="66"/>
    </location>
</feature>
<feature type="transmembrane region" description="Helical" evidence="6">
    <location>
        <begin position="172"/>
        <end position="190"/>
    </location>
</feature>
<feature type="transmembrane region" description="Helical" evidence="6">
    <location>
        <begin position="384"/>
        <end position="406"/>
    </location>
</feature>
<keyword evidence="3 6" id="KW-1133">Transmembrane helix</keyword>
<evidence type="ECO:0000313" key="8">
    <source>
        <dbReference type="Proteomes" id="UP001153365"/>
    </source>
</evidence>